<feature type="region of interest" description="Disordered" evidence="1">
    <location>
        <begin position="1"/>
        <end position="26"/>
    </location>
</feature>
<reference evidence="2 3" key="1">
    <citation type="journal article" date="2016" name="Nat. Commun.">
        <title>Extremotolerant tardigrade genome and improved radiotolerance of human cultured cells by tardigrade-unique protein.</title>
        <authorList>
            <person name="Hashimoto T."/>
            <person name="Horikawa D.D."/>
            <person name="Saito Y."/>
            <person name="Kuwahara H."/>
            <person name="Kozuka-Hata H."/>
            <person name="Shin-I T."/>
            <person name="Minakuchi Y."/>
            <person name="Ohishi K."/>
            <person name="Motoyama A."/>
            <person name="Aizu T."/>
            <person name="Enomoto A."/>
            <person name="Kondo K."/>
            <person name="Tanaka S."/>
            <person name="Hara Y."/>
            <person name="Koshikawa S."/>
            <person name="Sagara H."/>
            <person name="Miura T."/>
            <person name="Yokobori S."/>
            <person name="Miyagawa K."/>
            <person name="Suzuki Y."/>
            <person name="Kubo T."/>
            <person name="Oyama M."/>
            <person name="Kohara Y."/>
            <person name="Fujiyama A."/>
            <person name="Arakawa K."/>
            <person name="Katayama T."/>
            <person name="Toyoda A."/>
            <person name="Kunieda T."/>
        </authorList>
    </citation>
    <scope>NUCLEOTIDE SEQUENCE [LARGE SCALE GENOMIC DNA]</scope>
    <source>
        <strain evidence="2 3">YOKOZUNA-1</strain>
    </source>
</reference>
<organism evidence="2 3">
    <name type="scientific">Ramazzottius varieornatus</name>
    <name type="common">Water bear</name>
    <name type="synonym">Tardigrade</name>
    <dbReference type="NCBI Taxonomy" id="947166"/>
    <lineage>
        <taxon>Eukaryota</taxon>
        <taxon>Metazoa</taxon>
        <taxon>Ecdysozoa</taxon>
        <taxon>Tardigrada</taxon>
        <taxon>Eutardigrada</taxon>
        <taxon>Parachela</taxon>
        <taxon>Hypsibioidea</taxon>
        <taxon>Ramazzottiidae</taxon>
        <taxon>Ramazzottius</taxon>
    </lineage>
</organism>
<evidence type="ECO:0000313" key="3">
    <source>
        <dbReference type="Proteomes" id="UP000186922"/>
    </source>
</evidence>
<gene>
    <name evidence="2" type="primary">RvY_07647-1</name>
    <name evidence="2" type="synonym">RvY_07647.1</name>
    <name evidence="2" type="ORF">RvY_07647</name>
</gene>
<protein>
    <submittedName>
        <fullName evidence="2">Uncharacterized protein</fullName>
    </submittedName>
</protein>
<evidence type="ECO:0000313" key="2">
    <source>
        <dbReference type="EMBL" id="GAU96161.1"/>
    </source>
</evidence>
<dbReference type="AlphaFoldDB" id="A0A1D1V362"/>
<evidence type="ECO:0000256" key="1">
    <source>
        <dbReference type="SAM" id="MobiDB-lite"/>
    </source>
</evidence>
<comment type="caution">
    <text evidence="2">The sequence shown here is derived from an EMBL/GenBank/DDBJ whole genome shotgun (WGS) entry which is preliminary data.</text>
</comment>
<feature type="compositionally biased region" description="Basic and acidic residues" evidence="1">
    <location>
        <begin position="93"/>
        <end position="110"/>
    </location>
</feature>
<accession>A0A1D1V362</accession>
<keyword evidence="3" id="KW-1185">Reference proteome</keyword>
<name>A0A1D1V362_RAMVA</name>
<feature type="region of interest" description="Disordered" evidence="1">
    <location>
        <begin position="73"/>
        <end position="110"/>
    </location>
</feature>
<dbReference type="EMBL" id="BDGG01000003">
    <property type="protein sequence ID" value="GAU96161.1"/>
    <property type="molecule type" value="Genomic_DNA"/>
</dbReference>
<proteinExistence type="predicted"/>
<sequence>MSVRYQQRRLSEDFAKSTIAKDSGQRRSSLFSSAFHVDSSPPPPQGMHLYYTRGVHKVADSIRNQRLELLLCQPKEKSSNKNKPGRCGGSHGLTEESHLSTPAKRTDRTN</sequence>
<dbReference type="Proteomes" id="UP000186922">
    <property type="component" value="Unassembled WGS sequence"/>
</dbReference>